<reference evidence="1" key="1">
    <citation type="submission" date="2014-09" db="EMBL/GenBank/DDBJ databases">
        <authorList>
            <person name="Magalhaes I.L.F."/>
            <person name="Oliveira U."/>
            <person name="Santos F.R."/>
            <person name="Vidigal T.H.D.A."/>
            <person name="Brescovit A.D."/>
            <person name="Santos A.J."/>
        </authorList>
    </citation>
    <scope>NUCLEOTIDE SEQUENCE</scope>
    <source>
        <tissue evidence="1">Shoot tissue taken approximately 20 cm above the soil surface</tissue>
    </source>
</reference>
<proteinExistence type="predicted"/>
<name>A0A0A8Z4S2_ARUDO</name>
<accession>A0A0A8Z4S2</accession>
<organism evidence="1">
    <name type="scientific">Arundo donax</name>
    <name type="common">Giant reed</name>
    <name type="synonym">Donax arundinaceus</name>
    <dbReference type="NCBI Taxonomy" id="35708"/>
    <lineage>
        <taxon>Eukaryota</taxon>
        <taxon>Viridiplantae</taxon>
        <taxon>Streptophyta</taxon>
        <taxon>Embryophyta</taxon>
        <taxon>Tracheophyta</taxon>
        <taxon>Spermatophyta</taxon>
        <taxon>Magnoliopsida</taxon>
        <taxon>Liliopsida</taxon>
        <taxon>Poales</taxon>
        <taxon>Poaceae</taxon>
        <taxon>PACMAD clade</taxon>
        <taxon>Arundinoideae</taxon>
        <taxon>Arundineae</taxon>
        <taxon>Arundo</taxon>
    </lineage>
</organism>
<protein>
    <submittedName>
        <fullName evidence="1">Uncharacterized protein</fullName>
    </submittedName>
</protein>
<sequence>MFSEDFIQIFKGNKDKSSSTYIEVHQRDGQTGYQTQAQFTSVTPSLVPSIHKQNKNNKLRIILHHSVLHQEQITEGRDKSGETHFITLKIDPRYKSCNNI</sequence>
<evidence type="ECO:0000313" key="1">
    <source>
        <dbReference type="EMBL" id="JAD33811.1"/>
    </source>
</evidence>
<dbReference type="AlphaFoldDB" id="A0A0A8Z4S2"/>
<reference evidence="1" key="2">
    <citation type="journal article" date="2015" name="Data Brief">
        <title>Shoot transcriptome of the giant reed, Arundo donax.</title>
        <authorList>
            <person name="Barrero R.A."/>
            <person name="Guerrero F.D."/>
            <person name="Moolhuijzen P."/>
            <person name="Goolsby J.A."/>
            <person name="Tidwell J."/>
            <person name="Bellgard S.E."/>
            <person name="Bellgard M.I."/>
        </authorList>
    </citation>
    <scope>NUCLEOTIDE SEQUENCE</scope>
    <source>
        <tissue evidence="1">Shoot tissue taken approximately 20 cm above the soil surface</tissue>
    </source>
</reference>
<dbReference type="EMBL" id="GBRH01264084">
    <property type="protein sequence ID" value="JAD33811.1"/>
    <property type="molecule type" value="Transcribed_RNA"/>
</dbReference>